<evidence type="ECO:0000313" key="7">
    <source>
        <dbReference type="Proteomes" id="UP001218034"/>
    </source>
</evidence>
<dbReference type="InterPro" id="IPR032808">
    <property type="entry name" value="DoxX"/>
</dbReference>
<comment type="subcellular location">
    <subcellularLocation>
        <location evidence="1">Membrane</location>
        <topology evidence="1">Multi-pass membrane protein</topology>
    </subcellularLocation>
</comment>
<keyword evidence="4 5" id="KW-0472">Membrane</keyword>
<dbReference type="Pfam" id="PF07681">
    <property type="entry name" value="DoxX"/>
    <property type="match status" value="1"/>
</dbReference>
<dbReference type="GeneID" id="98290257"/>
<evidence type="ECO:0000313" key="6">
    <source>
        <dbReference type="EMBL" id="WEL19244.1"/>
    </source>
</evidence>
<evidence type="ECO:0000256" key="4">
    <source>
        <dbReference type="ARBA" id="ARBA00023136"/>
    </source>
</evidence>
<sequence length="137" mass="14532">MAYEQLLLMAGRALMGGYFAFTGINHFMSSQQMAGWIESKGLPAPEALNYLAGGLLLFAGLGMVTGAAPAVSWGALTVFVAATTVLFHDFWSMEGEEKQNQMVHFLKNIGLLGGLLLFGGLVASGEFGTVLLELSLL</sequence>
<gene>
    <name evidence="6" type="ORF">SVXNc_0215</name>
</gene>
<keyword evidence="2 5" id="KW-0812">Transmembrane</keyword>
<dbReference type="Proteomes" id="UP001218034">
    <property type="component" value="Chromosome"/>
</dbReference>
<feature type="transmembrane region" description="Helical" evidence="5">
    <location>
        <begin position="70"/>
        <end position="88"/>
    </location>
</feature>
<dbReference type="RefSeq" id="WP_347722115.1">
    <property type="nucleotide sequence ID" value="NZ_CP104395.1"/>
</dbReference>
<dbReference type="EMBL" id="CP104395">
    <property type="protein sequence ID" value="WEL19244.1"/>
    <property type="molecule type" value="Genomic_DNA"/>
</dbReference>
<evidence type="ECO:0000256" key="2">
    <source>
        <dbReference type="ARBA" id="ARBA00022692"/>
    </source>
</evidence>
<evidence type="ECO:0000256" key="3">
    <source>
        <dbReference type="ARBA" id="ARBA00022989"/>
    </source>
</evidence>
<reference evidence="6 7" key="1">
    <citation type="submission" date="2022-09" db="EMBL/GenBank/DDBJ databases">
        <title>Xylan utilization by haloarchaea-nanohaloarchaea associations.</title>
        <authorList>
            <person name="Yakimov M."/>
        </authorList>
    </citation>
    <scope>NUCLEOTIDE SEQUENCE [LARGE SCALE GENOMIC DNA]</scope>
    <source>
        <strain evidence="6 7">SVXNc</strain>
    </source>
</reference>
<evidence type="ECO:0000256" key="1">
    <source>
        <dbReference type="ARBA" id="ARBA00004141"/>
    </source>
</evidence>
<name>A0ABY8CDF0_9ARCH</name>
<proteinExistence type="predicted"/>
<keyword evidence="7" id="KW-1185">Reference proteome</keyword>
<organism evidence="6 7">
    <name type="scientific">Candidatus Nanohalococcus occultus</name>
    <dbReference type="NCBI Taxonomy" id="2978047"/>
    <lineage>
        <taxon>Archaea</taxon>
        <taxon>Candidatus Nanohalarchaeota</taxon>
        <taxon>Candidatus Nanohalarchaeota incertae sedis</taxon>
        <taxon>Candidatus Nanohalococcus</taxon>
    </lineage>
</organism>
<accession>A0ABY8CDF0</accession>
<protein>
    <submittedName>
        <fullName evidence="6">Membrane protein, DoxD family</fullName>
    </submittedName>
</protein>
<feature type="transmembrane region" description="Helical" evidence="5">
    <location>
        <begin position="6"/>
        <end position="27"/>
    </location>
</feature>
<evidence type="ECO:0000256" key="5">
    <source>
        <dbReference type="SAM" id="Phobius"/>
    </source>
</evidence>
<feature type="transmembrane region" description="Helical" evidence="5">
    <location>
        <begin position="109"/>
        <end position="132"/>
    </location>
</feature>
<keyword evidence="3 5" id="KW-1133">Transmembrane helix</keyword>
<feature type="transmembrane region" description="Helical" evidence="5">
    <location>
        <begin position="47"/>
        <end position="64"/>
    </location>
</feature>